<name>A0A4P6ZLH6_9LACO</name>
<dbReference type="AlphaFoldDB" id="A0A4P6ZLH6"/>
<protein>
    <recommendedName>
        <fullName evidence="4">BspA family leucine-rich repeat surface protein</fullName>
    </recommendedName>
</protein>
<dbReference type="KEGG" id="lji:ELX58_04440"/>
<evidence type="ECO:0000313" key="3">
    <source>
        <dbReference type="Proteomes" id="UP000294321"/>
    </source>
</evidence>
<accession>A0A4P6ZLH6</accession>
<dbReference type="RefSeq" id="WP_133441956.1">
    <property type="nucleotide sequence ID" value="NZ_CP034726.1"/>
</dbReference>
<proteinExistence type="predicted"/>
<feature type="compositionally biased region" description="Low complexity" evidence="1">
    <location>
        <begin position="56"/>
        <end position="73"/>
    </location>
</feature>
<organism evidence="2 3">
    <name type="scientific">Acetilactobacillus jinshanensis</name>
    <dbReference type="NCBI Taxonomy" id="1720083"/>
    <lineage>
        <taxon>Bacteria</taxon>
        <taxon>Bacillati</taxon>
        <taxon>Bacillota</taxon>
        <taxon>Bacilli</taxon>
        <taxon>Lactobacillales</taxon>
        <taxon>Lactobacillaceae</taxon>
        <taxon>Acetilactobacillus</taxon>
    </lineage>
</organism>
<feature type="region of interest" description="Disordered" evidence="1">
    <location>
        <begin position="98"/>
        <end position="124"/>
    </location>
</feature>
<sequence length="1188" mass="127097">MINKRKLFIHNDKKLLHKIGKQWVVISAFLLMALGAAGTTTTTNVHATVQDNQSTNSVATSQVASQATSSSNNKGANTQTSQIMNASEIMHSNLVNNSDRSSENEMLNNSQNVPSNQVASSGDNHNKSLMFGTVRNLAESKIQSSPKISVNKSDVQMINMGSLNKSNVSDLLSDLQHPTAKTLVIDAQIPSAGIMIPNPKHSFKLPSSDMNITLNLTPQDPKYSSNTHPTFPTVEIYPNLIPTNINSITLPKGTIIPLVITGRKARNATEPLTNCYQDLLDYNPKSDTFGDSLFDVSDQNNGEIVISRDLHRVTYKDLYSDIDGGIPTPQYQQKNPGSSHKKGPITLPSDWNFVDQYGNISTQLIGTTRFPKLVMASNSNNGKSVLIAPNDDGLTYKYDQSNNSIEFVSGLAHSDLSDFLDNPYVKRANHITFDPGINLKYVKNMDGMFKGDTNLQSLDFGPSFKTSDISDKSDMFKGDTSLNSITIQSSDTTFKNSSDVPDLYESNNGQIISPTPNDFSKGNIGTFLSKTFAPKPSPNIRNGFIIYNYDGKQINSRQISSADDGYTVQIKNLPIPNRTTSDKNVSYVFVDPNKTISLHSNSDVTVDIEPISDAYSDVNNNISSYTSEMTSLSNAFNSNSQISHDPTIDAMWAIDSTMFSSASAAVSGYRSASDQVYNAMSQMSQAYMAYSNAMTLKGEEYNASNIGSLSSSASTGIRNALTSANANSKAIANAVEAIKDNNSFINDNYKSIITNKKNISNNATSISTNRTNIQTTSANASASAVSAYSNASSYANSLSSAASNSIAHSINSINTSISDAYDKAISQANTDASNAITSAESFASSSASSAYSQASNLVSSLSKSASNSIANLSNAISSNNSWISTNYSTVNSMESNYSTVSSNARNANTWVSSNGNTVSNNASNAISYVSVNSGSITSTMIQTTSNSGWIASNSSRLTSAFNSTTDADNWIHANSTSVSTIESNYNAISANANNAFNYITANSSNITSASTQATTNKGWISTNSASVLSLSSEWSSINSKITADSSALNSAINTKADTSTVTNDHNTLSGNIVIASSIASEASQLAGDNQTWIHTNSSSISTIENNIDNVSSNAQNANNWVTSYGSTVSNNASNALNSTDTNAQSITILNNDKADKSSINTRFTKDEKSISDNTSNITKNAQNICYQH</sequence>
<dbReference type="Proteomes" id="UP000294321">
    <property type="component" value="Chromosome"/>
</dbReference>
<evidence type="ECO:0000313" key="2">
    <source>
        <dbReference type="EMBL" id="QBP18397.1"/>
    </source>
</evidence>
<evidence type="ECO:0008006" key="4">
    <source>
        <dbReference type="Google" id="ProtNLM"/>
    </source>
</evidence>
<evidence type="ECO:0000256" key="1">
    <source>
        <dbReference type="SAM" id="MobiDB-lite"/>
    </source>
</evidence>
<dbReference type="OrthoDB" id="2278876at2"/>
<gene>
    <name evidence="2" type="ORF">ELX58_04440</name>
</gene>
<feature type="region of interest" description="Disordered" evidence="1">
    <location>
        <begin position="54"/>
        <end position="78"/>
    </location>
</feature>
<feature type="compositionally biased region" description="Polar residues" evidence="1">
    <location>
        <begin position="98"/>
        <end position="123"/>
    </location>
</feature>
<reference evidence="3" key="1">
    <citation type="submission" date="2018-12" db="EMBL/GenBank/DDBJ databases">
        <title>A new species of lactobacillus.</title>
        <authorList>
            <person name="Jian Y."/>
            <person name="Xin L."/>
            <person name="Hong Z.J."/>
            <person name="Ming L.Z."/>
            <person name="Hong X.Z."/>
        </authorList>
    </citation>
    <scope>NUCLEOTIDE SEQUENCE [LARGE SCALE GENOMIC DNA]</scope>
    <source>
        <strain evidence="3">HSLZ-75</strain>
    </source>
</reference>
<dbReference type="EMBL" id="CP034726">
    <property type="protein sequence ID" value="QBP18397.1"/>
    <property type="molecule type" value="Genomic_DNA"/>
</dbReference>
<keyword evidence="3" id="KW-1185">Reference proteome</keyword>